<feature type="chain" id="PRO_5040875204" evidence="1">
    <location>
        <begin position="27"/>
        <end position="182"/>
    </location>
</feature>
<dbReference type="AlphaFoldDB" id="A0A9X2KPQ6"/>
<evidence type="ECO:0000259" key="2">
    <source>
        <dbReference type="PROSITE" id="PS50911"/>
    </source>
</evidence>
<dbReference type="InterPro" id="IPR007921">
    <property type="entry name" value="CHAP_dom"/>
</dbReference>
<evidence type="ECO:0000313" key="3">
    <source>
        <dbReference type="EMBL" id="MCP3730963.1"/>
    </source>
</evidence>
<reference evidence="3" key="1">
    <citation type="submission" date="2022-05" db="EMBL/GenBank/DDBJ databases">
        <title>Sphingomonas sp. strain MG17 Genome sequencing and assembly.</title>
        <authorList>
            <person name="Kim I."/>
        </authorList>
    </citation>
    <scope>NUCLEOTIDE SEQUENCE</scope>
    <source>
        <strain evidence="3">MG17</strain>
    </source>
</reference>
<keyword evidence="4" id="KW-1185">Reference proteome</keyword>
<dbReference type="Proteomes" id="UP001139451">
    <property type="component" value="Unassembled WGS sequence"/>
</dbReference>
<keyword evidence="1" id="KW-0732">Signal</keyword>
<dbReference type="SUPFAM" id="SSF54001">
    <property type="entry name" value="Cysteine proteinases"/>
    <property type="match status" value="1"/>
</dbReference>
<feature type="domain" description="Peptidase C51" evidence="2">
    <location>
        <begin position="6"/>
        <end position="127"/>
    </location>
</feature>
<dbReference type="RefSeq" id="WP_254293098.1">
    <property type="nucleotide sequence ID" value="NZ_JAMLDX010000007.1"/>
</dbReference>
<sequence>MTFGALTARFALVAALCLATIAPANAQFWQCAPYARMISGVQIFGNAHTWWSQAQGRYERGNEPVEGAVMSFAPTQRMRLGHVAMVSKVLSDREVMLTHANWSRRGGVEKNVIAIDVSERGDWSKVKVWFASNGGLGTSTYPVNGFIYSGDAPKMQQHDAFPQVTIASVDLSKFGIETSLQK</sequence>
<proteinExistence type="predicted"/>
<protein>
    <submittedName>
        <fullName evidence="3">CHAP domain-containing protein</fullName>
    </submittedName>
</protein>
<dbReference type="Pfam" id="PF05257">
    <property type="entry name" value="CHAP"/>
    <property type="match status" value="1"/>
</dbReference>
<feature type="signal peptide" evidence="1">
    <location>
        <begin position="1"/>
        <end position="26"/>
    </location>
</feature>
<dbReference type="EMBL" id="JAMLDX010000007">
    <property type="protein sequence ID" value="MCP3730963.1"/>
    <property type="molecule type" value="Genomic_DNA"/>
</dbReference>
<name>A0A9X2KPQ6_9SPHN</name>
<dbReference type="InterPro" id="IPR038765">
    <property type="entry name" value="Papain-like_cys_pep_sf"/>
</dbReference>
<gene>
    <name evidence="3" type="ORF">M9978_11025</name>
</gene>
<dbReference type="PROSITE" id="PS50911">
    <property type="entry name" value="CHAP"/>
    <property type="match status" value="1"/>
</dbReference>
<organism evidence="3 4">
    <name type="scientific">Sphingomonas tagetis</name>
    <dbReference type="NCBI Taxonomy" id="2949092"/>
    <lineage>
        <taxon>Bacteria</taxon>
        <taxon>Pseudomonadati</taxon>
        <taxon>Pseudomonadota</taxon>
        <taxon>Alphaproteobacteria</taxon>
        <taxon>Sphingomonadales</taxon>
        <taxon>Sphingomonadaceae</taxon>
        <taxon>Sphingomonas</taxon>
    </lineage>
</organism>
<accession>A0A9X2KPQ6</accession>
<evidence type="ECO:0000313" key="4">
    <source>
        <dbReference type="Proteomes" id="UP001139451"/>
    </source>
</evidence>
<evidence type="ECO:0000256" key="1">
    <source>
        <dbReference type="SAM" id="SignalP"/>
    </source>
</evidence>
<dbReference type="Gene3D" id="3.90.1720.10">
    <property type="entry name" value="endopeptidase domain like (from Nostoc punctiforme)"/>
    <property type="match status" value="1"/>
</dbReference>
<comment type="caution">
    <text evidence="3">The sequence shown here is derived from an EMBL/GenBank/DDBJ whole genome shotgun (WGS) entry which is preliminary data.</text>
</comment>